<keyword evidence="2" id="KW-1185">Reference proteome</keyword>
<dbReference type="GeneID" id="301683486"/>
<protein>
    <submittedName>
        <fullName evidence="1">Uncharacterized protein</fullName>
    </submittedName>
</protein>
<reference evidence="1 2" key="1">
    <citation type="journal article" date="2019" name="J Genomics">
        <title>The Draft Genome of a Hydrogen-producing Cyanobacterium, Arthrospira platensis NIES-46.</title>
        <authorList>
            <person name="Suzuki S."/>
            <person name="Yamaguchi H."/>
            <person name="Kawachi M."/>
        </authorList>
    </citation>
    <scope>NUCLEOTIDE SEQUENCE [LARGE SCALE GENOMIC DNA]</scope>
    <source>
        <strain evidence="1 2">NIES-46</strain>
    </source>
</reference>
<evidence type="ECO:0000313" key="1">
    <source>
        <dbReference type="EMBL" id="GCE94594.1"/>
    </source>
</evidence>
<dbReference type="EMBL" id="BIMW01000102">
    <property type="protein sequence ID" value="GCE94594.1"/>
    <property type="molecule type" value="Genomic_DNA"/>
</dbReference>
<organism evidence="1 2">
    <name type="scientific">Limnospira platensis NIES-46</name>
    <dbReference type="NCBI Taxonomy" id="1236695"/>
    <lineage>
        <taxon>Bacteria</taxon>
        <taxon>Bacillati</taxon>
        <taxon>Cyanobacteriota</taxon>
        <taxon>Cyanophyceae</taxon>
        <taxon>Oscillatoriophycideae</taxon>
        <taxon>Oscillatoriales</taxon>
        <taxon>Sirenicapillariaceae</taxon>
        <taxon>Limnospira</taxon>
    </lineage>
</organism>
<proteinExistence type="predicted"/>
<comment type="caution">
    <text evidence="1">The sequence shown here is derived from an EMBL/GenBank/DDBJ whole genome shotgun (WGS) entry which is preliminary data.</text>
</comment>
<evidence type="ECO:0000313" key="2">
    <source>
        <dbReference type="Proteomes" id="UP000326169"/>
    </source>
</evidence>
<gene>
    <name evidence="1" type="ORF">NIES46_26530</name>
</gene>
<dbReference type="RefSeq" id="WP_006618378.1">
    <property type="nucleotide sequence ID" value="NZ_BIMW01000102.1"/>
</dbReference>
<dbReference type="Proteomes" id="UP000326169">
    <property type="component" value="Unassembled WGS sequence"/>
</dbReference>
<name>A0A5M3T535_LIMPL</name>
<accession>A0A5M3T535</accession>
<sequence length="95" mass="11195">MKSTGKTACSTMALRGNTLVNYPRSLSDEGIFNWFEKIPGLLWKFLVGSRDITISQSYDQDGDLVWDVYDPFTRTNQRFYVEQDVRVWLESRYNR</sequence>